<dbReference type="GO" id="GO:0007165">
    <property type="term" value="P:signal transduction"/>
    <property type="evidence" value="ECO:0007669"/>
    <property type="project" value="UniProtKB-KW"/>
</dbReference>
<keyword evidence="6" id="KW-0812">Transmembrane</keyword>
<dbReference type="FunFam" id="1.10.287.950:FF:000001">
    <property type="entry name" value="Methyl-accepting chemotaxis sensory transducer"/>
    <property type="match status" value="1"/>
</dbReference>
<dbReference type="CDD" id="cd11386">
    <property type="entry name" value="MCP_signal"/>
    <property type="match status" value="1"/>
</dbReference>
<accession>A0A1M7YWJ9</accession>
<keyword evidence="3 5" id="KW-0807">Transducer</keyword>
<evidence type="ECO:0000256" key="3">
    <source>
        <dbReference type="ARBA" id="ARBA00023224"/>
    </source>
</evidence>
<keyword evidence="2" id="KW-1003">Cell membrane</keyword>
<evidence type="ECO:0000256" key="4">
    <source>
        <dbReference type="ARBA" id="ARBA00029447"/>
    </source>
</evidence>
<proteinExistence type="inferred from homology"/>
<keyword evidence="10" id="KW-1185">Reference proteome</keyword>
<dbReference type="Pfam" id="PF00015">
    <property type="entry name" value="MCPsignal"/>
    <property type="match status" value="1"/>
</dbReference>
<dbReference type="PANTHER" id="PTHR32089:SF33">
    <property type="entry name" value="TOXIN COREGULATED PILUS BIOSYNTHESIS PROTEIN I"/>
    <property type="match status" value="1"/>
</dbReference>
<dbReference type="InterPro" id="IPR000727">
    <property type="entry name" value="T_SNARE_dom"/>
</dbReference>
<dbReference type="Proteomes" id="UP000184600">
    <property type="component" value="Unassembled WGS sequence"/>
</dbReference>
<dbReference type="AlphaFoldDB" id="A0A1M7YWJ9"/>
<dbReference type="STRING" id="1117707.VQ7734_02828"/>
<evidence type="ECO:0000313" key="10">
    <source>
        <dbReference type="Proteomes" id="UP000184600"/>
    </source>
</evidence>
<feature type="domain" description="T-SNARE coiled-coil homology" evidence="8">
    <location>
        <begin position="533"/>
        <end position="595"/>
    </location>
</feature>
<protein>
    <submittedName>
        <fullName evidence="9">Methyl-accepting chemotaxis protein CtpH</fullName>
    </submittedName>
</protein>
<dbReference type="SUPFAM" id="SSF58104">
    <property type="entry name" value="Methyl-accepting chemotaxis protein (MCP) signaling domain"/>
    <property type="match status" value="1"/>
</dbReference>
<dbReference type="InterPro" id="IPR004089">
    <property type="entry name" value="MCPsignal_dom"/>
</dbReference>
<evidence type="ECO:0000256" key="6">
    <source>
        <dbReference type="SAM" id="Phobius"/>
    </source>
</evidence>
<feature type="transmembrane region" description="Helical" evidence="6">
    <location>
        <begin position="265"/>
        <end position="288"/>
    </location>
</feature>
<keyword evidence="6" id="KW-1133">Transmembrane helix</keyword>
<evidence type="ECO:0000313" key="9">
    <source>
        <dbReference type="EMBL" id="SHO57059.1"/>
    </source>
</evidence>
<reference evidence="10" key="1">
    <citation type="submission" date="2016-12" db="EMBL/GenBank/DDBJ databases">
        <authorList>
            <person name="Rodrigo-Torres L."/>
            <person name="Arahal R.D."/>
            <person name="Lucena T."/>
        </authorList>
    </citation>
    <scope>NUCLEOTIDE SEQUENCE [LARGE SCALE GENOMIC DNA]</scope>
</reference>
<evidence type="ECO:0000259" key="7">
    <source>
        <dbReference type="PROSITE" id="PS50111"/>
    </source>
</evidence>
<evidence type="ECO:0000256" key="1">
    <source>
        <dbReference type="ARBA" id="ARBA00004429"/>
    </source>
</evidence>
<comment type="subcellular location">
    <subcellularLocation>
        <location evidence="1">Cell inner membrane</location>
        <topology evidence="1">Multi-pass membrane protein</topology>
    </subcellularLocation>
</comment>
<keyword evidence="2" id="KW-0997">Cell inner membrane</keyword>
<sequence>MIKKLNIFTIAVSFILMASVIALGYFYLEGWKERKTVQNDIQSKQMLLTLLDYAESQAAHQAKAIASQMSDGFNSYTEDDLTHRIKQIEHANPMFSYAFIAFPDGRIMKNNGYLANFNAKTSQREYYVRGFEKSESGFVTKPYSNASGGTSVGIVASIKTGQKTSALLVIIIDPLSLVPETGSTFVITQPNGDVYLADGAVKDWLGKNIYDVKPEFKQVSVGDKPFMHLSPNGEWYSVTKNTLKNGNTFWNLTNQNEAVHLSDSILYSILFISIFYMAANAIVLFIALRRELRHMPQTVSVIHGMSQGDFSAKDIPSSSNELDIISAAVDTLQAEVSKIVQVSEQSMDELAQNQRNITDIVHRNQQNCERELTAVEQVATAATELSSTAADVAMNATNAEEATSGAMSVVSASSDTLKRSEDITRQVRASMVESAGTVNELRVHSEKISEVIEVINSISEQTNLLALNAAIEAARAGDYGRGFAVVADEVRALAGKTQQSTVDIQKIILQLQEQSKKADESMHQNSTLMEEAGEISDELSEAFKSISEKISIVSEINALVATASEEQSSVTQDISKQIEDISHIVHSNQQDITKTTQFNDDISALTKQLGDELSFFKMKA</sequence>
<gene>
    <name evidence="9" type="primary">ctpH_3</name>
    <name evidence="9" type="ORF">VQ7734_02828</name>
</gene>
<dbReference type="GO" id="GO:0006935">
    <property type="term" value="P:chemotaxis"/>
    <property type="evidence" value="ECO:0007669"/>
    <property type="project" value="UniProtKB-ARBA"/>
</dbReference>
<feature type="transmembrane region" description="Helical" evidence="6">
    <location>
        <begin position="7"/>
        <end position="28"/>
    </location>
</feature>
<dbReference type="PROSITE" id="PS50192">
    <property type="entry name" value="T_SNARE"/>
    <property type="match status" value="1"/>
</dbReference>
<dbReference type="GO" id="GO:0005886">
    <property type="term" value="C:plasma membrane"/>
    <property type="evidence" value="ECO:0007669"/>
    <property type="project" value="UniProtKB-SubCell"/>
</dbReference>
<dbReference type="PROSITE" id="PS50111">
    <property type="entry name" value="CHEMOTAXIS_TRANSDUC_2"/>
    <property type="match status" value="1"/>
</dbReference>
<name>A0A1M7YWJ9_9VIBR</name>
<evidence type="ECO:0000256" key="5">
    <source>
        <dbReference type="PROSITE-ProRule" id="PRU00284"/>
    </source>
</evidence>
<dbReference type="PANTHER" id="PTHR32089">
    <property type="entry name" value="METHYL-ACCEPTING CHEMOTAXIS PROTEIN MCPB"/>
    <property type="match status" value="1"/>
</dbReference>
<comment type="similarity">
    <text evidence="4">Belongs to the methyl-accepting chemotaxis (MCP) protein family.</text>
</comment>
<feature type="domain" description="Methyl-accepting transducer" evidence="7">
    <location>
        <begin position="346"/>
        <end position="582"/>
    </location>
</feature>
<keyword evidence="6" id="KW-0472">Membrane</keyword>
<dbReference type="SMART" id="SM00283">
    <property type="entry name" value="MA"/>
    <property type="match status" value="1"/>
</dbReference>
<evidence type="ECO:0000259" key="8">
    <source>
        <dbReference type="PROSITE" id="PS50192"/>
    </source>
</evidence>
<dbReference type="EMBL" id="FRFG01000031">
    <property type="protein sequence ID" value="SHO57059.1"/>
    <property type="molecule type" value="Genomic_DNA"/>
</dbReference>
<organism evidence="9 10">
    <name type="scientific">Vibrio quintilis</name>
    <dbReference type="NCBI Taxonomy" id="1117707"/>
    <lineage>
        <taxon>Bacteria</taxon>
        <taxon>Pseudomonadati</taxon>
        <taxon>Pseudomonadota</taxon>
        <taxon>Gammaproteobacteria</taxon>
        <taxon>Vibrionales</taxon>
        <taxon>Vibrionaceae</taxon>
        <taxon>Vibrio</taxon>
    </lineage>
</organism>
<evidence type="ECO:0000256" key="2">
    <source>
        <dbReference type="ARBA" id="ARBA00022519"/>
    </source>
</evidence>
<dbReference type="Gene3D" id="1.10.287.950">
    <property type="entry name" value="Methyl-accepting chemotaxis protein"/>
    <property type="match status" value="1"/>
</dbReference>